<evidence type="ECO:0000256" key="8">
    <source>
        <dbReference type="ARBA" id="ARBA00023010"/>
    </source>
</evidence>
<dbReference type="EMBL" id="CP048986">
    <property type="protein sequence ID" value="QID79111.1"/>
    <property type="molecule type" value="Genomic_DNA"/>
</dbReference>
<dbReference type="Proteomes" id="UP000501346">
    <property type="component" value="Chromosome ScV"/>
</dbReference>
<keyword evidence="6 10" id="KW-0653">Protein transport</keyword>
<evidence type="ECO:0000256" key="9">
    <source>
        <dbReference type="ARBA" id="ARBA00023136"/>
    </source>
</evidence>
<keyword evidence="14" id="KW-1185">Reference proteome</keyword>
<dbReference type="InterPro" id="IPR016482">
    <property type="entry name" value="SecG/Sec61-beta/Sbh"/>
</dbReference>
<evidence type="ECO:0000256" key="3">
    <source>
        <dbReference type="ARBA" id="ARBA00022448"/>
    </source>
</evidence>
<proteinExistence type="inferred from homology"/>
<feature type="transmembrane region" description="Helical" evidence="12">
    <location>
        <begin position="62"/>
        <end position="81"/>
    </location>
</feature>
<comment type="similarity">
    <text evidence="2 10">Belongs to the SEC61-beta family.</text>
</comment>
<dbReference type="OrthoDB" id="5401193at2759"/>
<dbReference type="SMR" id="A0A6C1DQM4"/>
<feature type="region of interest" description="Disordered" evidence="11">
    <location>
        <begin position="1"/>
        <end position="42"/>
    </location>
</feature>
<evidence type="ECO:0000256" key="12">
    <source>
        <dbReference type="SAM" id="Phobius"/>
    </source>
</evidence>
<evidence type="ECO:0000256" key="4">
    <source>
        <dbReference type="ARBA" id="ARBA00022692"/>
    </source>
</evidence>
<dbReference type="PIRSF" id="PIRSF006398">
    <property type="entry name" value="Sec61_beta_euk"/>
    <property type="match status" value="1"/>
</dbReference>
<dbReference type="GO" id="GO:0005784">
    <property type="term" value="C:Sec61 translocon complex"/>
    <property type="evidence" value="ECO:0007669"/>
    <property type="project" value="UniProtKB-UniRule"/>
</dbReference>
<keyword evidence="7 12" id="KW-1133">Transmembrane helix</keyword>
<evidence type="ECO:0000256" key="7">
    <source>
        <dbReference type="ARBA" id="ARBA00022989"/>
    </source>
</evidence>
<dbReference type="Pfam" id="PF03911">
    <property type="entry name" value="Sec61_beta"/>
    <property type="match status" value="1"/>
</dbReference>
<protein>
    <recommendedName>
        <fullName evidence="10">Protein transport protein</fullName>
    </recommendedName>
</protein>
<name>A0A6C1DQM4_SACPS</name>
<keyword evidence="9 10" id="KW-0472">Membrane</keyword>
<keyword evidence="4 12" id="KW-0812">Transmembrane</keyword>
<evidence type="ECO:0000256" key="10">
    <source>
        <dbReference type="PIRNR" id="PIRNR006398"/>
    </source>
</evidence>
<keyword evidence="3 10" id="KW-0813">Transport</keyword>
<sequence>MAASVPPGGQRILQKRRQAQSIKEKQAKQTPTSTRQAGYGGSSSSILKLYTDEANGFRVDSLVVLFLSVGFIFSVIALHLLTKFTHII</sequence>
<reference evidence="13 14" key="1">
    <citation type="journal article" date="2019" name="BMC Genomics">
        <title>Chromosome level assembly and comparative genome analysis confirm lager-brewing yeasts originated from a single hybridization.</title>
        <authorList>
            <person name="Salazar A.N."/>
            <person name="Gorter de Vries A.R."/>
            <person name="van den Broek M."/>
            <person name="Brouwers N."/>
            <person name="de la Torre Cortes P."/>
            <person name="Kuijpers N.G.A."/>
            <person name="Daran J.G."/>
            <person name="Abeel T."/>
        </authorList>
    </citation>
    <scope>NUCLEOTIDE SEQUENCE [LARGE SCALE GENOMIC DNA]</scope>
    <source>
        <strain evidence="13 14">CBS 1483</strain>
    </source>
</reference>
<evidence type="ECO:0000313" key="14">
    <source>
        <dbReference type="Proteomes" id="UP000501346"/>
    </source>
</evidence>
<keyword evidence="8 10" id="KW-0811">Translocation</keyword>
<dbReference type="AlphaFoldDB" id="A0A6C1DQM4"/>
<dbReference type="InterPro" id="IPR030671">
    <property type="entry name" value="Sec61-beta/Sbh"/>
</dbReference>
<evidence type="ECO:0000256" key="6">
    <source>
        <dbReference type="ARBA" id="ARBA00022927"/>
    </source>
</evidence>
<feature type="compositionally biased region" description="Polar residues" evidence="11">
    <location>
        <begin position="28"/>
        <end position="42"/>
    </location>
</feature>
<keyword evidence="5 10" id="KW-0256">Endoplasmic reticulum</keyword>
<evidence type="ECO:0000313" key="13">
    <source>
        <dbReference type="EMBL" id="QID79111.1"/>
    </source>
</evidence>
<gene>
    <name evidence="13" type="primary">SBH2_1</name>
    <name evidence="13" type="ORF">GRS66_001350</name>
</gene>
<dbReference type="PANTHER" id="PTHR13509">
    <property type="entry name" value="SEC61 SUBUNIT BETA"/>
    <property type="match status" value="1"/>
</dbReference>
<organism evidence="13 14">
    <name type="scientific">Saccharomyces pastorianus</name>
    <name type="common">Lager yeast</name>
    <name type="synonym">Saccharomyces cerevisiae x Saccharomyces eubayanus</name>
    <dbReference type="NCBI Taxonomy" id="27292"/>
    <lineage>
        <taxon>Eukaryota</taxon>
        <taxon>Fungi</taxon>
        <taxon>Dikarya</taxon>
        <taxon>Ascomycota</taxon>
        <taxon>Saccharomycotina</taxon>
        <taxon>Saccharomycetes</taxon>
        <taxon>Saccharomycetales</taxon>
        <taxon>Saccharomycetaceae</taxon>
        <taxon>Saccharomyces</taxon>
    </lineage>
</organism>
<accession>A0A6C1DQM4</accession>
<comment type="subcellular location">
    <subcellularLocation>
        <location evidence="1">Endoplasmic reticulum membrane</location>
        <topology evidence="1">Single-pass membrane protein</topology>
    </subcellularLocation>
</comment>
<dbReference type="GO" id="GO:0006886">
    <property type="term" value="P:intracellular protein transport"/>
    <property type="evidence" value="ECO:0007669"/>
    <property type="project" value="InterPro"/>
</dbReference>
<evidence type="ECO:0000256" key="11">
    <source>
        <dbReference type="SAM" id="MobiDB-lite"/>
    </source>
</evidence>
<evidence type="ECO:0000256" key="5">
    <source>
        <dbReference type="ARBA" id="ARBA00022824"/>
    </source>
</evidence>
<evidence type="ECO:0000256" key="2">
    <source>
        <dbReference type="ARBA" id="ARBA00006103"/>
    </source>
</evidence>
<evidence type="ECO:0000256" key="1">
    <source>
        <dbReference type="ARBA" id="ARBA00004389"/>
    </source>
</evidence>